<evidence type="ECO:0000256" key="1">
    <source>
        <dbReference type="ARBA" id="ARBA00008580"/>
    </source>
</evidence>
<dbReference type="InterPro" id="IPR010985">
    <property type="entry name" value="Ribbon_hlx_hlx"/>
</dbReference>
<protein>
    <submittedName>
        <fullName evidence="3">Antitoxin ParD1/3/4</fullName>
    </submittedName>
</protein>
<comment type="similarity">
    <text evidence="1">Belongs to the ParD antitoxin family.</text>
</comment>
<dbReference type="CDD" id="cd22231">
    <property type="entry name" value="RHH_NikR_HicB-like"/>
    <property type="match status" value="1"/>
</dbReference>
<evidence type="ECO:0000313" key="4">
    <source>
        <dbReference type="Proteomes" id="UP001242480"/>
    </source>
</evidence>
<accession>A0ABU0JAP2</accession>
<dbReference type="InterPro" id="IPR022789">
    <property type="entry name" value="ParD"/>
</dbReference>
<dbReference type="PANTHER" id="PTHR36582:SF2">
    <property type="entry name" value="ANTITOXIN PARD"/>
    <property type="match status" value="1"/>
</dbReference>
<gene>
    <name evidence="3" type="ORF">QO011_004360</name>
</gene>
<dbReference type="NCBIfam" id="TIGR02606">
    <property type="entry name" value="antidote_CC2985"/>
    <property type="match status" value="1"/>
</dbReference>
<dbReference type="Proteomes" id="UP001242480">
    <property type="component" value="Unassembled WGS sequence"/>
</dbReference>
<dbReference type="RefSeq" id="WP_307276275.1">
    <property type="nucleotide sequence ID" value="NZ_JAUSVX010000008.1"/>
</dbReference>
<dbReference type="EMBL" id="JAUSVX010000008">
    <property type="protein sequence ID" value="MDQ0471337.1"/>
    <property type="molecule type" value="Genomic_DNA"/>
</dbReference>
<keyword evidence="2" id="KW-1277">Toxin-antitoxin system</keyword>
<proteinExistence type="inferred from homology"/>
<sequence>MPTRNVSLTPEQDAFIEEVLKNGEYQSASEAVRDAVRALQQQRALDALKLDRLRLSIRAGVEALDRGDYIEVEDANLDAYLDSLAAPPGH</sequence>
<evidence type="ECO:0000313" key="3">
    <source>
        <dbReference type="EMBL" id="MDQ0471337.1"/>
    </source>
</evidence>
<organism evidence="3 4">
    <name type="scientific">Labrys wisconsinensis</name>
    <dbReference type="NCBI Taxonomy" id="425677"/>
    <lineage>
        <taxon>Bacteria</taxon>
        <taxon>Pseudomonadati</taxon>
        <taxon>Pseudomonadota</taxon>
        <taxon>Alphaproteobacteria</taxon>
        <taxon>Hyphomicrobiales</taxon>
        <taxon>Xanthobacteraceae</taxon>
        <taxon>Labrys</taxon>
    </lineage>
</organism>
<comment type="caution">
    <text evidence="3">The sequence shown here is derived from an EMBL/GenBank/DDBJ whole genome shotgun (WGS) entry which is preliminary data.</text>
</comment>
<dbReference type="Pfam" id="PF03693">
    <property type="entry name" value="ParD_antitoxin"/>
    <property type="match status" value="1"/>
</dbReference>
<dbReference type="Gene3D" id="6.10.10.120">
    <property type="entry name" value="Antitoxin ParD1-like"/>
    <property type="match status" value="1"/>
</dbReference>
<dbReference type="SUPFAM" id="SSF47598">
    <property type="entry name" value="Ribbon-helix-helix"/>
    <property type="match status" value="1"/>
</dbReference>
<keyword evidence="4" id="KW-1185">Reference proteome</keyword>
<evidence type="ECO:0000256" key="2">
    <source>
        <dbReference type="ARBA" id="ARBA00022649"/>
    </source>
</evidence>
<reference evidence="3 4" key="1">
    <citation type="submission" date="2023-07" db="EMBL/GenBank/DDBJ databases">
        <title>Genomic Encyclopedia of Type Strains, Phase IV (KMG-IV): sequencing the most valuable type-strain genomes for metagenomic binning, comparative biology and taxonomic classification.</title>
        <authorList>
            <person name="Goeker M."/>
        </authorList>
    </citation>
    <scope>NUCLEOTIDE SEQUENCE [LARGE SCALE GENOMIC DNA]</scope>
    <source>
        <strain evidence="3 4">DSM 19619</strain>
    </source>
</reference>
<dbReference type="InterPro" id="IPR038296">
    <property type="entry name" value="ParD_sf"/>
</dbReference>
<dbReference type="PANTHER" id="PTHR36582">
    <property type="entry name" value="ANTITOXIN PARD"/>
    <property type="match status" value="1"/>
</dbReference>
<name>A0ABU0JAP2_9HYPH</name>